<proteinExistence type="predicted"/>
<name>A0A0F7S2T0_9BASI</name>
<dbReference type="Proteomes" id="UP000242770">
    <property type="component" value="Unassembled WGS sequence"/>
</dbReference>
<evidence type="ECO:0000313" key="1">
    <source>
        <dbReference type="EMBL" id="CDW97227.1"/>
    </source>
</evidence>
<organism evidence="1 2">
    <name type="scientific">Sporisorium scitamineum</name>
    <dbReference type="NCBI Taxonomy" id="49012"/>
    <lineage>
        <taxon>Eukaryota</taxon>
        <taxon>Fungi</taxon>
        <taxon>Dikarya</taxon>
        <taxon>Basidiomycota</taxon>
        <taxon>Ustilaginomycotina</taxon>
        <taxon>Ustilaginomycetes</taxon>
        <taxon>Ustilaginales</taxon>
        <taxon>Ustilaginaceae</taxon>
        <taxon>Sporisorium</taxon>
    </lineage>
</organism>
<evidence type="ECO:0000313" key="2">
    <source>
        <dbReference type="Proteomes" id="UP000242770"/>
    </source>
</evidence>
<gene>
    <name evidence="1" type="primary">SSCI26100.1</name>
</gene>
<protein>
    <submittedName>
        <fullName evidence="1">Uncharacterized protein</fullName>
    </submittedName>
</protein>
<sequence length="56" mass="6445">MCLVRDLHRVIRWHYENIPQRSHSETNVTNMVPHRRRLVAISQVLLAADAAATLLA</sequence>
<dbReference type="AlphaFoldDB" id="A0A0F7S2T0"/>
<reference evidence="2" key="1">
    <citation type="submission" date="2014-06" db="EMBL/GenBank/DDBJ databases">
        <authorList>
            <person name="Berkman P.J."/>
        </authorList>
    </citation>
    <scope>NUCLEOTIDE SEQUENCE [LARGE SCALE GENOMIC DNA]</scope>
</reference>
<accession>A0A0F7S2T0</accession>
<keyword evidence="2" id="KW-1185">Reference proteome</keyword>
<dbReference type="EMBL" id="CCFA01001388">
    <property type="protein sequence ID" value="CDW97227.1"/>
    <property type="molecule type" value="Genomic_DNA"/>
</dbReference>